<accession>A0A9X3UP93</accession>
<dbReference type="GO" id="GO:0005829">
    <property type="term" value="C:cytosol"/>
    <property type="evidence" value="ECO:0007669"/>
    <property type="project" value="TreeGrafter"/>
</dbReference>
<dbReference type="Gene3D" id="1.10.1070.20">
    <property type="match status" value="1"/>
</dbReference>
<dbReference type="InterPro" id="IPR016869">
    <property type="entry name" value="UCP028135_HipA-like"/>
</dbReference>
<evidence type="ECO:0000256" key="1">
    <source>
        <dbReference type="ARBA" id="ARBA00010164"/>
    </source>
</evidence>
<dbReference type="Pfam" id="PF07804">
    <property type="entry name" value="HipA_C"/>
    <property type="match status" value="1"/>
</dbReference>
<feature type="domain" description="HipA-like C-terminal" evidence="4">
    <location>
        <begin position="157"/>
        <end position="382"/>
    </location>
</feature>
<dbReference type="PANTHER" id="PTHR37419">
    <property type="entry name" value="SERINE/THREONINE-PROTEIN KINASE TOXIN HIPA"/>
    <property type="match status" value="1"/>
</dbReference>
<comment type="caution">
    <text evidence="5">The sequence shown here is derived from an EMBL/GenBank/DDBJ whole genome shotgun (WGS) entry which is preliminary data.</text>
</comment>
<sequence length="435" mass="50556">MEKLTLQIYLEQAWCDLAFLYFDSETYQLCNFEYLTDYVVQHYGKTGEHAVSLNYPVNVFIDDTTSLWSWLSDIAPAGASRRYWLEALDIKQESEEKQQFLLLKHAAISPIGNLRIKDAVPEQVEVRLFDLDKAKDRQSDFLEYVNQSGAMVGGATGAGGEAPKLLLKRRENQVWIDNQQQGQDQDVSYLVKYPRGNYSPIDCDILRAEYHYYQELAQLGFDTIDMTRMRLEEGKRYPSLWLPRFDIVQREGKTHRLAFESVYSLLQKQGGVLDHETTLRQLIERISTARLQFAQTDFVIEWVKRDLLNIAFGNSDNHGRNMAFLRDEQRIWLAPIYDFAPMRADPEGIIRTTTWQTKGEYPQEFAGEYHFERIAEVLADLVEPTLLMQELRRLAGSLVDLKSRLVQRNLPQSILDFPAIGFDYLPEKLKKWGLI</sequence>
<evidence type="ECO:0000259" key="4">
    <source>
        <dbReference type="Pfam" id="PF07804"/>
    </source>
</evidence>
<dbReference type="InterPro" id="IPR012893">
    <property type="entry name" value="HipA-like_C"/>
</dbReference>
<dbReference type="Proteomes" id="UP001145481">
    <property type="component" value="Unassembled WGS sequence"/>
</dbReference>
<protein>
    <submittedName>
        <fullName evidence="5">HipA domain-containing protein</fullName>
    </submittedName>
</protein>
<dbReference type="PANTHER" id="PTHR37419:SF8">
    <property type="entry name" value="TOXIN YJJJ"/>
    <property type="match status" value="1"/>
</dbReference>
<dbReference type="PIRSF" id="PIRSF028135">
    <property type="entry name" value="UCP028135_HipA-like"/>
    <property type="match status" value="1"/>
</dbReference>
<organism evidence="5 6">
    <name type="scientific">Pasteurella multocida</name>
    <dbReference type="NCBI Taxonomy" id="747"/>
    <lineage>
        <taxon>Bacteria</taxon>
        <taxon>Pseudomonadati</taxon>
        <taxon>Pseudomonadota</taxon>
        <taxon>Gammaproteobacteria</taxon>
        <taxon>Pasteurellales</taxon>
        <taxon>Pasteurellaceae</taxon>
        <taxon>Pasteurella</taxon>
    </lineage>
</organism>
<proteinExistence type="inferred from homology"/>
<dbReference type="EMBL" id="JANJHC010000004">
    <property type="protein sequence ID" value="MDA5622468.1"/>
    <property type="molecule type" value="Genomic_DNA"/>
</dbReference>
<evidence type="ECO:0000256" key="2">
    <source>
        <dbReference type="ARBA" id="ARBA00022679"/>
    </source>
</evidence>
<evidence type="ECO:0000256" key="3">
    <source>
        <dbReference type="ARBA" id="ARBA00022777"/>
    </source>
</evidence>
<keyword evidence="2" id="KW-0808">Transferase</keyword>
<evidence type="ECO:0000313" key="6">
    <source>
        <dbReference type="Proteomes" id="UP001145481"/>
    </source>
</evidence>
<dbReference type="RefSeq" id="WP_195188828.1">
    <property type="nucleotide sequence ID" value="NZ_JADMLJ010000002.1"/>
</dbReference>
<dbReference type="AlphaFoldDB" id="A0A9X3UP93"/>
<keyword evidence="3" id="KW-0418">Kinase</keyword>
<reference evidence="5" key="1">
    <citation type="submission" date="2022-07" db="EMBL/GenBank/DDBJ databases">
        <title>Genome-based characterization of novel serogroup A variants of Pasteurella multocida.</title>
        <authorList>
            <person name="Prajapati A."/>
            <person name="Yogisharadhya R."/>
            <person name="Mohanty N."/>
            <person name="Chanda M."/>
            <person name="Mendem S.K."/>
            <person name="Siddaramappa S."/>
            <person name="Shivachandra S.B."/>
        </authorList>
    </citation>
    <scope>NUCLEOTIDE SEQUENCE</scope>
    <source>
        <strain evidence="5">NIVEDIPm19</strain>
    </source>
</reference>
<dbReference type="InterPro" id="IPR052028">
    <property type="entry name" value="HipA_Ser/Thr_kinase"/>
</dbReference>
<gene>
    <name evidence="5" type="ORF">NM948_02710</name>
</gene>
<comment type="similarity">
    <text evidence="1">Belongs to the HipA Ser/Thr kinase family.</text>
</comment>
<evidence type="ECO:0000313" key="5">
    <source>
        <dbReference type="EMBL" id="MDA5622468.1"/>
    </source>
</evidence>
<name>A0A9X3UP93_PASMD</name>
<dbReference type="GO" id="GO:0004674">
    <property type="term" value="F:protein serine/threonine kinase activity"/>
    <property type="evidence" value="ECO:0007669"/>
    <property type="project" value="TreeGrafter"/>
</dbReference>